<dbReference type="AlphaFoldDB" id="A0A6M1T6T7"/>
<feature type="chain" id="PRO_5026969767" evidence="2">
    <location>
        <begin position="21"/>
        <end position="257"/>
    </location>
</feature>
<feature type="transmembrane region" description="Helical" evidence="1">
    <location>
        <begin position="206"/>
        <end position="228"/>
    </location>
</feature>
<proteinExistence type="predicted"/>
<dbReference type="Gene3D" id="1.20.1640.10">
    <property type="entry name" value="Multidrug efflux transporter AcrB transmembrane domain"/>
    <property type="match status" value="1"/>
</dbReference>
<feature type="transmembrane region" description="Helical" evidence="1">
    <location>
        <begin position="131"/>
        <end position="152"/>
    </location>
</feature>
<feature type="signal peptide" evidence="2">
    <location>
        <begin position="1"/>
        <end position="20"/>
    </location>
</feature>
<comment type="caution">
    <text evidence="3">The sequence shown here is derived from an EMBL/GenBank/DDBJ whole genome shotgun (WGS) entry which is preliminary data.</text>
</comment>
<dbReference type="Proteomes" id="UP000479132">
    <property type="component" value="Unassembled WGS sequence"/>
</dbReference>
<gene>
    <name evidence="3" type="ORF">G3569_16125</name>
</gene>
<keyword evidence="1" id="KW-0812">Transmembrane</keyword>
<evidence type="ECO:0000256" key="2">
    <source>
        <dbReference type="SAM" id="SignalP"/>
    </source>
</evidence>
<name>A0A6M1T6T7_9BACT</name>
<keyword evidence="1" id="KW-1133">Transmembrane helix</keyword>
<dbReference type="SUPFAM" id="SSF82866">
    <property type="entry name" value="Multidrug efflux transporter AcrB transmembrane domain"/>
    <property type="match status" value="1"/>
</dbReference>
<feature type="transmembrane region" description="Helical" evidence="1">
    <location>
        <begin position="173"/>
        <end position="200"/>
    </location>
</feature>
<reference evidence="3 4" key="1">
    <citation type="submission" date="2020-02" db="EMBL/GenBank/DDBJ databases">
        <title>Aliifodinibius halophilus 2W32, complete genome.</title>
        <authorList>
            <person name="Li Y."/>
            <person name="Wu S."/>
        </authorList>
    </citation>
    <scope>NUCLEOTIDE SEQUENCE [LARGE SCALE GENOMIC DNA]</scope>
    <source>
        <strain evidence="3 4">2W32</strain>
    </source>
</reference>
<accession>A0A6M1T6T7</accession>
<evidence type="ECO:0000256" key="1">
    <source>
        <dbReference type="SAM" id="Phobius"/>
    </source>
</evidence>
<evidence type="ECO:0000313" key="4">
    <source>
        <dbReference type="Proteomes" id="UP000479132"/>
    </source>
</evidence>
<dbReference type="EMBL" id="JAALLS010000027">
    <property type="protein sequence ID" value="NGP89887.1"/>
    <property type="molecule type" value="Genomic_DNA"/>
</dbReference>
<protein>
    <submittedName>
        <fullName evidence="3">Uncharacterized protein</fullName>
    </submittedName>
</protein>
<sequence length="257" mass="28373">MKKLLLITALSLITCQLSTAQQTNYKSGKYVQLTRTDSIQTQLMAAAQTIDIFGWLGNDLFAAAELISIDGYVTDDAILASRRATIRGTVGDLLAGAAETFIIDGEINGDVFVAGRMIRTLIEIETITADVINSFGIEVILLLSIVVLYFFYKGYRRRIGNRFSFDEIGNQIIQIPAYILIIGLPLAFSLCWTFGIAFVIYGNFNIMTATLGLLLFGMGIDFGIHFFARYTEQREKNESVAEASHSIWRSAAAGFTT</sequence>
<keyword evidence="2" id="KW-0732">Signal</keyword>
<keyword evidence="4" id="KW-1185">Reference proteome</keyword>
<evidence type="ECO:0000313" key="3">
    <source>
        <dbReference type="EMBL" id="NGP89887.1"/>
    </source>
</evidence>
<organism evidence="3 4">
    <name type="scientific">Fodinibius halophilus</name>
    <dbReference type="NCBI Taxonomy" id="1736908"/>
    <lineage>
        <taxon>Bacteria</taxon>
        <taxon>Pseudomonadati</taxon>
        <taxon>Balneolota</taxon>
        <taxon>Balneolia</taxon>
        <taxon>Balneolales</taxon>
        <taxon>Balneolaceae</taxon>
        <taxon>Fodinibius</taxon>
    </lineage>
</organism>
<keyword evidence="1" id="KW-0472">Membrane</keyword>
<dbReference type="RefSeq" id="WP_165271096.1">
    <property type="nucleotide sequence ID" value="NZ_JAALLS010000027.1"/>
</dbReference>